<evidence type="ECO:0008006" key="4">
    <source>
        <dbReference type="Google" id="ProtNLM"/>
    </source>
</evidence>
<dbReference type="RefSeq" id="WP_188571312.1">
    <property type="nucleotide sequence ID" value="NZ_BMFW01000006.1"/>
</dbReference>
<organism evidence="2 3">
    <name type="scientific">Arthrobacter liuii</name>
    <dbReference type="NCBI Taxonomy" id="1476996"/>
    <lineage>
        <taxon>Bacteria</taxon>
        <taxon>Bacillati</taxon>
        <taxon>Actinomycetota</taxon>
        <taxon>Actinomycetes</taxon>
        <taxon>Micrococcales</taxon>
        <taxon>Micrococcaceae</taxon>
        <taxon>Arthrobacter</taxon>
    </lineage>
</organism>
<reference evidence="3" key="1">
    <citation type="journal article" date="2019" name="Int. J. Syst. Evol. Microbiol.">
        <title>The Global Catalogue of Microorganisms (GCM) 10K type strain sequencing project: providing services to taxonomists for standard genome sequencing and annotation.</title>
        <authorList>
            <consortium name="The Broad Institute Genomics Platform"/>
            <consortium name="The Broad Institute Genome Sequencing Center for Infectious Disease"/>
            <person name="Wu L."/>
            <person name="Ma J."/>
        </authorList>
    </citation>
    <scope>NUCLEOTIDE SEQUENCE [LARGE SCALE GENOMIC DNA]</scope>
    <source>
        <strain evidence="3">CGMCC 1.12778</strain>
    </source>
</reference>
<protein>
    <recommendedName>
        <fullName evidence="4">Helix-turn-helix domain-containing protein</fullName>
    </recommendedName>
</protein>
<name>A0ABQ2ANL8_9MICC</name>
<dbReference type="EMBL" id="BMFW01000006">
    <property type="protein sequence ID" value="GGH94647.1"/>
    <property type="molecule type" value="Genomic_DNA"/>
</dbReference>
<comment type="caution">
    <text evidence="2">The sequence shown here is derived from an EMBL/GenBank/DDBJ whole genome shotgun (WGS) entry which is preliminary data.</text>
</comment>
<evidence type="ECO:0000313" key="3">
    <source>
        <dbReference type="Proteomes" id="UP000643279"/>
    </source>
</evidence>
<evidence type="ECO:0000256" key="1">
    <source>
        <dbReference type="SAM" id="MobiDB-lite"/>
    </source>
</evidence>
<feature type="region of interest" description="Disordered" evidence="1">
    <location>
        <begin position="91"/>
        <end position="120"/>
    </location>
</feature>
<keyword evidence="3" id="KW-1185">Reference proteome</keyword>
<dbReference type="Proteomes" id="UP000643279">
    <property type="component" value="Unassembled WGS sequence"/>
</dbReference>
<proteinExistence type="predicted"/>
<evidence type="ECO:0000313" key="2">
    <source>
        <dbReference type="EMBL" id="GGH94647.1"/>
    </source>
</evidence>
<gene>
    <name evidence="2" type="ORF">GCM10007170_18330</name>
</gene>
<accession>A0ABQ2ANL8</accession>
<sequence>MESELDAGDMEMSSNEAAAYLSGPVGYTLSAKLVRGLRYLDAGPIVEKRGSRLVYRKSALDAFLNEHGTDPQVWIQPAWKKVSDQLRGIREATGDSGFDPLIETLDKRGPKDGWDPDLAK</sequence>
<feature type="compositionally biased region" description="Basic and acidic residues" evidence="1">
    <location>
        <begin position="104"/>
        <end position="120"/>
    </location>
</feature>